<dbReference type="GO" id="GO:0046961">
    <property type="term" value="F:proton-transporting ATPase activity, rotational mechanism"/>
    <property type="evidence" value="ECO:0007669"/>
    <property type="project" value="InterPro"/>
</dbReference>
<dbReference type="EMBL" id="CM001487">
    <property type="protein sequence ID" value="EIM57884.1"/>
    <property type="molecule type" value="Genomic_DNA"/>
</dbReference>
<organism evidence="10 11">
    <name type="scientific">Eubacterium cellulosolvens (strain ATCC 43171 / JCM 9499 / 6)</name>
    <name type="common">Cillobacterium cellulosolvens</name>
    <dbReference type="NCBI Taxonomy" id="633697"/>
    <lineage>
        <taxon>Bacteria</taxon>
        <taxon>Bacillati</taxon>
        <taxon>Bacillota</taxon>
        <taxon>Clostridia</taxon>
        <taxon>Eubacteriales</taxon>
        <taxon>Eubacteriaceae</taxon>
        <taxon>Eubacterium</taxon>
    </lineage>
</organism>
<dbReference type="GO" id="GO:0007035">
    <property type="term" value="P:vacuolar acidification"/>
    <property type="evidence" value="ECO:0007669"/>
    <property type="project" value="TreeGrafter"/>
</dbReference>
<name>I5AVR1_EUBC6</name>
<comment type="similarity">
    <text evidence="2">Belongs to the V-ATPase 116 kDa subunit family.</text>
</comment>
<keyword evidence="4 9" id="KW-0812">Transmembrane</keyword>
<dbReference type="Gene3D" id="3.30.70.2170">
    <property type="match status" value="1"/>
</dbReference>
<dbReference type="PANTHER" id="PTHR11629:SF63">
    <property type="entry name" value="V-TYPE PROTON ATPASE SUBUNIT A"/>
    <property type="match status" value="1"/>
</dbReference>
<dbReference type="AlphaFoldDB" id="I5AVR1"/>
<evidence type="ECO:0000313" key="11">
    <source>
        <dbReference type="Proteomes" id="UP000005753"/>
    </source>
</evidence>
<comment type="subcellular location">
    <subcellularLocation>
        <location evidence="1">Membrane</location>
        <topology evidence="1">Multi-pass membrane protein</topology>
    </subcellularLocation>
</comment>
<feature type="coiled-coil region" evidence="8">
    <location>
        <begin position="235"/>
        <end position="269"/>
    </location>
</feature>
<sequence>MAIVKMQKLSICANKRHRKEILETMQTMGIMEMTLTDLLDNEDLQMMDTQTARSKYEKRAASFDQAIKLLKTYAPEKGGGAGLFSEKREVDRKRMADAEANRHHFNVEAADIQQAEKKINECMGIILKDENMKQSLAPWLSLDIPMSTTETKKTAVLIGTMPAAVNSQAELYAIASRGIPESAAVTADVISTGSEQTCVSVICLKRDLEKVEENLRSAGFARPSQPVVGIPADEIRKLDDDIRAQKEAVKEAEKRIAGYASDLENFEIMSDYYRIRADKYAMLGKLPQSRNVFFMEGWVPEAQADRVATLLSTKFGAFVEREEKRQDEMEPTILKNNGFADAAEGVLASYGLPQHGRFDPTFIMSIFYVIFFGMMLSDAGYGIIMALVTGIIMIKHKNLEDGMKRFMKLFFFCGISTAFWGFMYGGFFGDVIDVVAHTWFNVPSDQVVLQPLWFAPLNDPMRLLIWCLLFGVIHLFVGLGIKGYEALKNKDFVAFISDIVSWYLFLAGLIFMLLPSDLFRGISGMDFQFPDWVGAAAKGCTIAGAVIILLMSGRSNKNFIIRIALGAYDIYGVTSWLSDVLSYSRLLALGLATGVIASVINMMGSMFGSGPLKVIIFAVIFVLGHTLNIAINALGAYVHTNRLQYVEFFGKFYDAGGKPFVPFRSTTKYIHVKEEK</sequence>
<dbReference type="GO" id="GO:0016471">
    <property type="term" value="C:vacuolar proton-transporting V-type ATPase complex"/>
    <property type="evidence" value="ECO:0007669"/>
    <property type="project" value="TreeGrafter"/>
</dbReference>
<feature type="transmembrane region" description="Helical" evidence="9">
    <location>
        <begin position="493"/>
        <end position="512"/>
    </location>
</feature>
<dbReference type="eggNOG" id="COG1269">
    <property type="taxonomic scope" value="Bacteria"/>
</dbReference>
<protein>
    <submittedName>
        <fullName evidence="10">Archaeal/vacuolar-type H+-ATPase subunit I</fullName>
    </submittedName>
</protein>
<evidence type="ECO:0000256" key="2">
    <source>
        <dbReference type="ARBA" id="ARBA00009904"/>
    </source>
</evidence>
<evidence type="ECO:0000313" key="10">
    <source>
        <dbReference type="EMBL" id="EIM57884.1"/>
    </source>
</evidence>
<evidence type="ECO:0000256" key="9">
    <source>
        <dbReference type="SAM" id="Phobius"/>
    </source>
</evidence>
<keyword evidence="8" id="KW-0175">Coiled coil</keyword>
<evidence type="ECO:0000256" key="5">
    <source>
        <dbReference type="ARBA" id="ARBA00022989"/>
    </source>
</evidence>
<feature type="transmembrane region" description="Helical" evidence="9">
    <location>
        <begin position="559"/>
        <end position="577"/>
    </location>
</feature>
<reference evidence="10 11" key="1">
    <citation type="submission" date="2010-08" db="EMBL/GenBank/DDBJ databases">
        <authorList>
            <consortium name="US DOE Joint Genome Institute (JGI-PGF)"/>
            <person name="Lucas S."/>
            <person name="Copeland A."/>
            <person name="Lapidus A."/>
            <person name="Cheng J.-F."/>
            <person name="Bruce D."/>
            <person name="Goodwin L."/>
            <person name="Pitluck S."/>
            <person name="Land M.L."/>
            <person name="Hauser L."/>
            <person name="Chang Y.-J."/>
            <person name="Anderson I.J."/>
            <person name="Johnson E."/>
            <person name="Mulhopadhyay B."/>
            <person name="Kyrpides N."/>
            <person name="Woyke T.J."/>
        </authorList>
    </citation>
    <scope>NUCLEOTIDE SEQUENCE [LARGE SCALE GENOMIC DNA]</scope>
    <source>
        <strain evidence="10 11">6</strain>
    </source>
</reference>
<keyword evidence="3" id="KW-0813">Transport</keyword>
<dbReference type="Proteomes" id="UP000005753">
    <property type="component" value="Chromosome"/>
</dbReference>
<dbReference type="GO" id="GO:0051117">
    <property type="term" value="F:ATPase binding"/>
    <property type="evidence" value="ECO:0007669"/>
    <property type="project" value="TreeGrafter"/>
</dbReference>
<keyword evidence="11" id="KW-1185">Reference proteome</keyword>
<gene>
    <name evidence="10" type="ORF">EubceDRAFT1_2124</name>
</gene>
<dbReference type="GO" id="GO:0033179">
    <property type="term" value="C:proton-transporting V-type ATPase, V0 domain"/>
    <property type="evidence" value="ECO:0007669"/>
    <property type="project" value="InterPro"/>
</dbReference>
<keyword evidence="7 9" id="KW-0472">Membrane</keyword>
<feature type="transmembrane region" description="Helical" evidence="9">
    <location>
        <begin position="366"/>
        <end position="394"/>
    </location>
</feature>
<feature type="transmembrane region" description="Helical" evidence="9">
    <location>
        <begin position="406"/>
        <end position="427"/>
    </location>
</feature>
<evidence type="ECO:0000256" key="8">
    <source>
        <dbReference type="SAM" id="Coils"/>
    </source>
</evidence>
<dbReference type="OrthoDB" id="9803814at2"/>
<keyword evidence="5 9" id="KW-1133">Transmembrane helix</keyword>
<dbReference type="HOGENOM" id="CLU_025558_1_0_9"/>
<feature type="transmembrane region" description="Helical" evidence="9">
    <location>
        <begin position="583"/>
        <end position="602"/>
    </location>
</feature>
<evidence type="ECO:0000256" key="1">
    <source>
        <dbReference type="ARBA" id="ARBA00004141"/>
    </source>
</evidence>
<dbReference type="Gene3D" id="1.20.1460.20">
    <property type="match status" value="1"/>
</dbReference>
<evidence type="ECO:0000256" key="4">
    <source>
        <dbReference type="ARBA" id="ARBA00022692"/>
    </source>
</evidence>
<dbReference type="InterPro" id="IPR002490">
    <property type="entry name" value="V-ATPase_116kDa_su"/>
</dbReference>
<evidence type="ECO:0000256" key="3">
    <source>
        <dbReference type="ARBA" id="ARBA00022448"/>
    </source>
</evidence>
<dbReference type="Pfam" id="PF01496">
    <property type="entry name" value="V_ATPase_I"/>
    <property type="match status" value="2"/>
</dbReference>
<reference evidence="10 11" key="2">
    <citation type="submission" date="2012-02" db="EMBL/GenBank/DDBJ databases">
        <title>Improved High-Quality Draft sequence of Eubacterium cellulosolvens 6.</title>
        <authorList>
            <consortium name="US DOE Joint Genome Institute"/>
            <person name="Lucas S."/>
            <person name="Han J."/>
            <person name="Lapidus A."/>
            <person name="Cheng J.-F."/>
            <person name="Goodwin L."/>
            <person name="Pitluck S."/>
            <person name="Peters L."/>
            <person name="Mikhailova N."/>
            <person name="Gu W."/>
            <person name="Detter J.C."/>
            <person name="Han C."/>
            <person name="Tapia R."/>
            <person name="Land M."/>
            <person name="Hauser L."/>
            <person name="Kyrpides N."/>
            <person name="Ivanova N."/>
            <person name="Pagani I."/>
            <person name="Johnson E."/>
            <person name="Mukhopadhyay B."/>
            <person name="Anderson I."/>
            <person name="Woyke T."/>
        </authorList>
    </citation>
    <scope>NUCLEOTIDE SEQUENCE [LARGE SCALE GENOMIC DNA]</scope>
    <source>
        <strain evidence="10 11">6</strain>
    </source>
</reference>
<proteinExistence type="inferred from homology"/>
<evidence type="ECO:0000256" key="7">
    <source>
        <dbReference type="ARBA" id="ARBA00023136"/>
    </source>
</evidence>
<accession>I5AVR1</accession>
<feature type="transmembrane region" description="Helical" evidence="9">
    <location>
        <begin position="463"/>
        <end position="481"/>
    </location>
</feature>
<evidence type="ECO:0000256" key="6">
    <source>
        <dbReference type="ARBA" id="ARBA00023065"/>
    </source>
</evidence>
<dbReference type="STRING" id="633697.EubceDRAFT1_2124"/>
<dbReference type="Gene3D" id="3.30.70.2750">
    <property type="match status" value="1"/>
</dbReference>
<dbReference type="PANTHER" id="PTHR11629">
    <property type="entry name" value="VACUOLAR PROTON ATPASES"/>
    <property type="match status" value="1"/>
</dbReference>
<feature type="transmembrane region" description="Helical" evidence="9">
    <location>
        <begin position="532"/>
        <end position="552"/>
    </location>
</feature>
<feature type="transmembrane region" description="Helical" evidence="9">
    <location>
        <begin position="614"/>
        <end position="638"/>
    </location>
</feature>
<keyword evidence="6" id="KW-0406">Ion transport</keyword>